<dbReference type="Gene3D" id="3.40.50.2000">
    <property type="entry name" value="Glycogen Phosphorylase B"/>
    <property type="match status" value="2"/>
</dbReference>
<dbReference type="SUPFAM" id="SSF53756">
    <property type="entry name" value="UDP-Glycosyltransferase/glycogen phosphorylase"/>
    <property type="match status" value="1"/>
</dbReference>
<dbReference type="GO" id="GO:0016757">
    <property type="term" value="F:glycosyltransferase activity"/>
    <property type="evidence" value="ECO:0007669"/>
    <property type="project" value="InterPro"/>
</dbReference>
<evidence type="ECO:0000313" key="3">
    <source>
        <dbReference type="EMBL" id="TVT56149.1"/>
    </source>
</evidence>
<comment type="caution">
    <text evidence="3">The sequence shown here is derived from an EMBL/GenBank/DDBJ whole genome shotgun (WGS) entry which is preliminary data.</text>
</comment>
<reference evidence="3 4" key="1">
    <citation type="submission" date="2019-07" db="EMBL/GenBank/DDBJ databases">
        <title>The pathways for chlorine oxyanion respiration interact through the shared metabolite chlorate.</title>
        <authorList>
            <person name="Barnum T.P."/>
            <person name="Cheng Y."/>
            <person name="Hill K.A."/>
            <person name="Lucas L.N."/>
            <person name="Carlson H.K."/>
            <person name="Coates J.D."/>
        </authorList>
    </citation>
    <scope>NUCLEOTIDE SEQUENCE [LARGE SCALE GENOMIC DNA]</scope>
    <source>
        <strain evidence="3">BK-3</strain>
    </source>
</reference>
<accession>A0A558D576</accession>
<gene>
    <name evidence="3" type="ORF">FHK82_07480</name>
</gene>
<dbReference type="InterPro" id="IPR001296">
    <property type="entry name" value="Glyco_trans_1"/>
</dbReference>
<dbReference type="AlphaFoldDB" id="A0A558D576"/>
<dbReference type="Pfam" id="PF00534">
    <property type="entry name" value="Glycos_transf_1"/>
    <property type="match status" value="1"/>
</dbReference>
<dbReference type="Pfam" id="PF13439">
    <property type="entry name" value="Glyco_transf_4"/>
    <property type="match status" value="1"/>
</dbReference>
<dbReference type="InterPro" id="IPR028098">
    <property type="entry name" value="Glyco_trans_4-like_N"/>
</dbReference>
<proteinExistence type="predicted"/>
<dbReference type="CDD" id="cd03801">
    <property type="entry name" value="GT4_PimA-like"/>
    <property type="match status" value="1"/>
</dbReference>
<sequence>MDLAKLQSIALVGPLPPPFGGMANQTLQLSRLLESKGIKVVLVRTNSPYQPKWIGQLKGVRALFRLFPYLLNVWRTLQKVQLVHLMANSGWSWHLFAAPVIWMAHLRKVPVVVNYRGGEAEAFFTQSISWVRPSLKRVTKVAVPSGYLKRVFARFEVPSEVVPNIIDLERFSCTEKRTRNKLSPHFIVCRNLETIYDVGTAIRAFSSIVAAYPQARLTIAGEGPERSSLVQQARDLGIESQVTFAGRLDPEKMASLYMSADIMLNASRVDNMPNALLEAMAAGVPIVSTDAGGIPDMVEDGKTALLRPIGDWQGIADAALMLLKQDTVYQRLSEQGTEDVSRYRWESVQPLWMSIYAEALGNLSDKRCETIQ</sequence>
<protein>
    <submittedName>
        <fullName evidence="3">Glycosyltransferase family 4 protein</fullName>
    </submittedName>
</protein>
<evidence type="ECO:0000259" key="1">
    <source>
        <dbReference type="Pfam" id="PF00534"/>
    </source>
</evidence>
<organism evidence="3 4">
    <name type="scientific">Sedimenticola thiotaurini</name>
    <dbReference type="NCBI Taxonomy" id="1543721"/>
    <lineage>
        <taxon>Bacteria</taxon>
        <taxon>Pseudomonadati</taxon>
        <taxon>Pseudomonadota</taxon>
        <taxon>Gammaproteobacteria</taxon>
        <taxon>Chromatiales</taxon>
        <taxon>Sedimenticolaceae</taxon>
        <taxon>Sedimenticola</taxon>
    </lineage>
</organism>
<evidence type="ECO:0000313" key="4">
    <source>
        <dbReference type="Proteomes" id="UP000317355"/>
    </source>
</evidence>
<feature type="domain" description="Glycosyltransferase subfamily 4-like N-terminal" evidence="2">
    <location>
        <begin position="19"/>
        <end position="170"/>
    </location>
</feature>
<dbReference type="PANTHER" id="PTHR45947">
    <property type="entry name" value="SULFOQUINOVOSYL TRANSFERASE SQD2"/>
    <property type="match status" value="1"/>
</dbReference>
<feature type="domain" description="Glycosyl transferase family 1" evidence="1">
    <location>
        <begin position="181"/>
        <end position="338"/>
    </location>
</feature>
<dbReference type="InterPro" id="IPR050194">
    <property type="entry name" value="Glycosyltransferase_grp1"/>
</dbReference>
<dbReference type="EMBL" id="VMRY01000025">
    <property type="protein sequence ID" value="TVT56149.1"/>
    <property type="molecule type" value="Genomic_DNA"/>
</dbReference>
<evidence type="ECO:0000259" key="2">
    <source>
        <dbReference type="Pfam" id="PF13439"/>
    </source>
</evidence>
<dbReference type="Proteomes" id="UP000317355">
    <property type="component" value="Unassembled WGS sequence"/>
</dbReference>
<name>A0A558D576_9GAMM</name>
<keyword evidence="3" id="KW-0808">Transferase</keyword>
<dbReference type="PANTHER" id="PTHR45947:SF3">
    <property type="entry name" value="SULFOQUINOVOSYL TRANSFERASE SQD2"/>
    <property type="match status" value="1"/>
</dbReference>